<accession>A0AC61YDS0</accession>
<reference evidence="1" key="1">
    <citation type="submission" date="2019-09" db="EMBL/GenBank/DDBJ databases">
        <authorList>
            <person name="Rodrigo-Torres L."/>
            <person name="Arahal R. D."/>
            <person name="Lucena T."/>
        </authorList>
    </citation>
    <scope>NUCLEOTIDE SEQUENCE</scope>
    <source>
        <strain evidence="1">ISS653</strain>
    </source>
</reference>
<comment type="caution">
    <text evidence="1">The sequence shown here is derived from an EMBL/GenBank/DDBJ whole genome shotgun (WGS) entry which is preliminary data.</text>
</comment>
<dbReference type="EMBL" id="CABVMM010000031">
    <property type="protein sequence ID" value="VVV02574.1"/>
    <property type="molecule type" value="Genomic_DNA"/>
</dbReference>
<protein>
    <submittedName>
        <fullName evidence="1">Uncharacterized protein</fullName>
    </submittedName>
</protein>
<sequence length="267" mass="29130">MGSTAVAPGYREVHRNGLIGINLIGRGVLDGDIRIAVGLTGVIAYGKRTVTARHLRGGLGKVEKADPIGRALGTVIAGKKTRRVHDQWVHPYFQFKGGRTVTARGYIFKAYPDRQRALPLVRVGRRRTDKVKATPCLGSFQTLVIAKLVIIGGLRPIDRSGVLGQVEKCIAVTVAVTDEKVQITAGHIDLGKGYHFKGKAYVTVATGDGIGRTRIDHLLPRVGVPIVRYIGYRINPQIRARSRRVVGDLHIVLSIGDKRFKALQVEL</sequence>
<proteinExistence type="predicted"/>
<dbReference type="Proteomes" id="UP000356253">
    <property type="component" value="Unassembled WGS sequence"/>
</dbReference>
<evidence type="ECO:0000313" key="1">
    <source>
        <dbReference type="EMBL" id="VVV02574.1"/>
    </source>
</evidence>
<gene>
    <name evidence="1" type="ORF">FVB9532_03881</name>
</gene>
<name>A0AC61YDS0_9FLAO</name>
<keyword evidence="2" id="KW-1185">Reference proteome</keyword>
<evidence type="ECO:0000313" key="2">
    <source>
        <dbReference type="Proteomes" id="UP000356253"/>
    </source>
</evidence>
<organism evidence="1 2">
    <name type="scientific">Mesonia oceanica</name>
    <dbReference type="NCBI Taxonomy" id="2687242"/>
    <lineage>
        <taxon>Bacteria</taxon>
        <taxon>Pseudomonadati</taxon>
        <taxon>Bacteroidota</taxon>
        <taxon>Flavobacteriia</taxon>
        <taxon>Flavobacteriales</taxon>
        <taxon>Flavobacteriaceae</taxon>
        <taxon>Mesonia</taxon>
    </lineage>
</organism>